<dbReference type="SUPFAM" id="SSF55186">
    <property type="entry name" value="ThrRS/AlaRS common domain"/>
    <property type="match status" value="1"/>
</dbReference>
<dbReference type="Proteomes" id="UP000283817">
    <property type="component" value="Unassembled WGS sequence"/>
</dbReference>
<comment type="subcellular location">
    <subcellularLocation>
        <location evidence="2">Cytoplasm</location>
    </subcellularLocation>
</comment>
<evidence type="ECO:0000256" key="2">
    <source>
        <dbReference type="ARBA" id="ARBA00004496"/>
    </source>
</evidence>
<dbReference type="InterPro" id="IPR018165">
    <property type="entry name" value="Ala-tRNA-synth_IIc_core"/>
</dbReference>
<dbReference type="InterPro" id="IPR018163">
    <property type="entry name" value="Thr/Ala-tRNA-synth_IIc_edit"/>
</dbReference>
<dbReference type="SUPFAM" id="SSF50447">
    <property type="entry name" value="Translation proteins"/>
    <property type="match status" value="1"/>
</dbReference>
<dbReference type="GO" id="GO:0005737">
    <property type="term" value="C:cytoplasm"/>
    <property type="evidence" value="ECO:0007669"/>
    <property type="project" value="UniProtKB-SubCell"/>
</dbReference>
<comment type="caution">
    <text evidence="6">The sequence shown here is derived from an EMBL/GenBank/DDBJ whole genome shotgun (WGS) entry which is preliminary data.</text>
</comment>
<comment type="cofactor">
    <cofactor evidence="1">
        <name>Zn(2+)</name>
        <dbReference type="ChEBI" id="CHEBI:29105"/>
    </cofactor>
</comment>
<dbReference type="GO" id="GO:0002161">
    <property type="term" value="F:aminoacyl-tRNA deacylase activity"/>
    <property type="evidence" value="ECO:0007669"/>
    <property type="project" value="UniProtKB-ARBA"/>
</dbReference>
<dbReference type="InterPro" id="IPR009000">
    <property type="entry name" value="Transl_B-barrel_sf"/>
</dbReference>
<dbReference type="GO" id="GO:0046872">
    <property type="term" value="F:metal ion binding"/>
    <property type="evidence" value="ECO:0007669"/>
    <property type="project" value="UniProtKB-KW"/>
</dbReference>
<evidence type="ECO:0000259" key="5">
    <source>
        <dbReference type="PROSITE" id="PS50860"/>
    </source>
</evidence>
<dbReference type="GO" id="GO:0003676">
    <property type="term" value="F:nucleic acid binding"/>
    <property type="evidence" value="ECO:0007669"/>
    <property type="project" value="InterPro"/>
</dbReference>
<dbReference type="PROSITE" id="PS50860">
    <property type="entry name" value="AA_TRNA_LIGASE_II_ALA"/>
    <property type="match status" value="1"/>
</dbReference>
<dbReference type="GO" id="GO:0004813">
    <property type="term" value="F:alanine-tRNA ligase activity"/>
    <property type="evidence" value="ECO:0007669"/>
    <property type="project" value="InterPro"/>
</dbReference>
<dbReference type="PANTHER" id="PTHR43462:SF1">
    <property type="entry name" value="ALANYL-TRNA EDITING PROTEIN AARSD1"/>
    <property type="match status" value="1"/>
</dbReference>
<dbReference type="GO" id="GO:0006419">
    <property type="term" value="P:alanyl-tRNA aminoacylation"/>
    <property type="evidence" value="ECO:0007669"/>
    <property type="project" value="InterPro"/>
</dbReference>
<dbReference type="EMBL" id="SBHX01000063">
    <property type="protein sequence ID" value="RWX25246.1"/>
    <property type="molecule type" value="Genomic_DNA"/>
</dbReference>
<evidence type="ECO:0000313" key="6">
    <source>
        <dbReference type="EMBL" id="RWX25246.1"/>
    </source>
</evidence>
<feature type="domain" description="Alanyl-transfer RNA synthetases family profile" evidence="5">
    <location>
        <begin position="1"/>
        <end position="241"/>
    </location>
</feature>
<dbReference type="GO" id="GO:0005524">
    <property type="term" value="F:ATP binding"/>
    <property type="evidence" value="ECO:0007669"/>
    <property type="project" value="InterPro"/>
</dbReference>
<sequence length="279" mass="30602">MTNIFLREPKLYTNLTAVRRVSVVGTDAAVVLDQNIVRPEGGGQPRDHGSVTVGDQVFPIGQVVKSEGETWLRLSGAGSAPPEEGELVSVSVDRERRATLSKSHSLTHLMMAAGKKCLEDFDSKGAAIDEAGQIMTISFRTSSVVDDIAINMIDAVVRHLVAKDAPVTFTTVKSLEEGAKRFPRWRVDSTLGLSGKIRVVDIAGIDANPCSGSHVETTGEVGPYRMFHDLVLDGDIYRFSAERTRTWMYWFGEEALIGFDWDGLHTRPNRPEGTPPHVR</sequence>
<evidence type="ECO:0000256" key="4">
    <source>
        <dbReference type="ARBA" id="ARBA00022833"/>
    </source>
</evidence>
<dbReference type="RefSeq" id="WP_128411764.1">
    <property type="nucleotide sequence ID" value="NZ_SBHX01000063.1"/>
</dbReference>
<gene>
    <name evidence="6" type="ORF">EHI47_26490</name>
</gene>
<organism evidence="6 7">
    <name type="scientific">Rhizobium leguminosarum</name>
    <dbReference type="NCBI Taxonomy" id="384"/>
    <lineage>
        <taxon>Bacteria</taxon>
        <taxon>Pseudomonadati</taxon>
        <taxon>Pseudomonadota</taxon>
        <taxon>Alphaproteobacteria</taxon>
        <taxon>Hyphomicrobiales</taxon>
        <taxon>Rhizobiaceae</taxon>
        <taxon>Rhizobium/Agrobacterium group</taxon>
        <taxon>Rhizobium</taxon>
    </lineage>
</organism>
<evidence type="ECO:0000256" key="3">
    <source>
        <dbReference type="ARBA" id="ARBA00022723"/>
    </source>
</evidence>
<dbReference type="InterPro" id="IPR012947">
    <property type="entry name" value="tRNA_SAD"/>
</dbReference>
<evidence type="ECO:0000256" key="1">
    <source>
        <dbReference type="ARBA" id="ARBA00001947"/>
    </source>
</evidence>
<proteinExistence type="predicted"/>
<name>A0A444HQV9_RHILE</name>
<reference evidence="6 7" key="1">
    <citation type="submission" date="2019-01" db="EMBL/GenBank/DDBJ databases">
        <title>RHIZO-ID as a novel technology for direct rhizobia identification.</title>
        <authorList>
            <person name="De Meyer S.E."/>
        </authorList>
    </citation>
    <scope>NUCLEOTIDE SEQUENCE [LARGE SCALE GENOMIC DNA]</scope>
    <source>
        <strain evidence="6 7">WSM448</strain>
    </source>
</reference>
<accession>A0A444HQV9</accession>
<dbReference type="PANTHER" id="PTHR43462">
    <property type="entry name" value="ALANYL-TRNA EDITING PROTEIN"/>
    <property type="match status" value="1"/>
</dbReference>
<dbReference type="Gene3D" id="3.30.980.10">
    <property type="entry name" value="Threonyl-trna Synthetase, Chain A, domain 2"/>
    <property type="match status" value="1"/>
</dbReference>
<dbReference type="Pfam" id="PF07973">
    <property type="entry name" value="tRNA_SAD"/>
    <property type="match status" value="1"/>
</dbReference>
<protein>
    <recommendedName>
        <fullName evidence="5">Alanyl-transfer RNA synthetases family profile domain-containing protein</fullName>
    </recommendedName>
</protein>
<keyword evidence="3" id="KW-0479">Metal-binding</keyword>
<dbReference type="Gene3D" id="2.40.30.130">
    <property type="match status" value="1"/>
</dbReference>
<keyword evidence="4" id="KW-0862">Zinc</keyword>
<evidence type="ECO:0000313" key="7">
    <source>
        <dbReference type="Proteomes" id="UP000283817"/>
    </source>
</evidence>
<dbReference type="AlphaFoldDB" id="A0A444HQV9"/>
<dbReference type="InterPro" id="IPR051335">
    <property type="entry name" value="Alanyl-tRNA_Editing_Enzymes"/>
</dbReference>